<protein>
    <submittedName>
        <fullName evidence="1">Uncharacterized protein</fullName>
    </submittedName>
</protein>
<evidence type="ECO:0000313" key="2">
    <source>
        <dbReference type="Proteomes" id="UP000805193"/>
    </source>
</evidence>
<sequence>TRHPFDALAAAKCPSPRSRVRAASRALPNEPSACTAVISDRSMAQIGAEGSERG</sequence>
<comment type="caution">
    <text evidence="1">The sequence shown here is derived from an EMBL/GenBank/DDBJ whole genome shotgun (WGS) entry which is preliminary data.</text>
</comment>
<keyword evidence="2" id="KW-1185">Reference proteome</keyword>
<name>A0AC60PBF0_IXOPE</name>
<evidence type="ECO:0000313" key="1">
    <source>
        <dbReference type="EMBL" id="KAG0416819.1"/>
    </source>
</evidence>
<accession>A0AC60PBF0</accession>
<reference evidence="1 2" key="1">
    <citation type="journal article" date="2020" name="Cell">
        <title>Large-Scale Comparative Analyses of Tick Genomes Elucidate Their Genetic Diversity and Vector Capacities.</title>
        <authorList>
            <consortium name="Tick Genome and Microbiome Consortium (TIGMIC)"/>
            <person name="Jia N."/>
            <person name="Wang J."/>
            <person name="Shi W."/>
            <person name="Du L."/>
            <person name="Sun Y."/>
            <person name="Zhan W."/>
            <person name="Jiang J.F."/>
            <person name="Wang Q."/>
            <person name="Zhang B."/>
            <person name="Ji P."/>
            <person name="Bell-Sakyi L."/>
            <person name="Cui X.M."/>
            <person name="Yuan T.T."/>
            <person name="Jiang B.G."/>
            <person name="Yang W.F."/>
            <person name="Lam T.T."/>
            <person name="Chang Q.C."/>
            <person name="Ding S.J."/>
            <person name="Wang X.J."/>
            <person name="Zhu J.G."/>
            <person name="Ruan X.D."/>
            <person name="Zhao L."/>
            <person name="Wei J.T."/>
            <person name="Ye R.Z."/>
            <person name="Que T.C."/>
            <person name="Du C.H."/>
            <person name="Zhou Y.H."/>
            <person name="Cheng J.X."/>
            <person name="Dai P.F."/>
            <person name="Guo W.B."/>
            <person name="Han X.H."/>
            <person name="Huang E.J."/>
            <person name="Li L.F."/>
            <person name="Wei W."/>
            <person name="Gao Y.C."/>
            <person name="Liu J.Z."/>
            <person name="Shao H.Z."/>
            <person name="Wang X."/>
            <person name="Wang C.C."/>
            <person name="Yang T.C."/>
            <person name="Huo Q.B."/>
            <person name="Li W."/>
            <person name="Chen H.Y."/>
            <person name="Chen S.E."/>
            <person name="Zhou L.G."/>
            <person name="Ni X.B."/>
            <person name="Tian J.H."/>
            <person name="Sheng Y."/>
            <person name="Liu T."/>
            <person name="Pan Y.S."/>
            <person name="Xia L.Y."/>
            <person name="Li J."/>
            <person name="Zhao F."/>
            <person name="Cao W.C."/>
        </authorList>
    </citation>
    <scope>NUCLEOTIDE SEQUENCE [LARGE SCALE GENOMIC DNA]</scope>
    <source>
        <strain evidence="1">Iper-2018</strain>
    </source>
</reference>
<gene>
    <name evidence="1" type="ORF">HPB47_006106</name>
</gene>
<organism evidence="1 2">
    <name type="scientific">Ixodes persulcatus</name>
    <name type="common">Taiga tick</name>
    <dbReference type="NCBI Taxonomy" id="34615"/>
    <lineage>
        <taxon>Eukaryota</taxon>
        <taxon>Metazoa</taxon>
        <taxon>Ecdysozoa</taxon>
        <taxon>Arthropoda</taxon>
        <taxon>Chelicerata</taxon>
        <taxon>Arachnida</taxon>
        <taxon>Acari</taxon>
        <taxon>Parasitiformes</taxon>
        <taxon>Ixodida</taxon>
        <taxon>Ixodoidea</taxon>
        <taxon>Ixodidae</taxon>
        <taxon>Ixodinae</taxon>
        <taxon>Ixodes</taxon>
    </lineage>
</organism>
<dbReference type="EMBL" id="JABSTQ010010916">
    <property type="protein sequence ID" value="KAG0416819.1"/>
    <property type="molecule type" value="Genomic_DNA"/>
</dbReference>
<feature type="non-terminal residue" evidence="1">
    <location>
        <position position="1"/>
    </location>
</feature>
<dbReference type="Proteomes" id="UP000805193">
    <property type="component" value="Unassembled WGS sequence"/>
</dbReference>
<proteinExistence type="predicted"/>